<comment type="similarity">
    <text evidence="2">Belongs to the FliN/MopA/SpaO family.</text>
</comment>
<keyword evidence="5" id="KW-0283">Flagellar rotation</keyword>
<keyword evidence="4" id="KW-0145">Chemotaxis</keyword>
<dbReference type="RefSeq" id="WP_273379421.1">
    <property type="nucleotide sequence ID" value="NZ_PIUK01000078.1"/>
</dbReference>
<reference evidence="9" key="1">
    <citation type="submission" date="2017-11" db="EMBL/GenBank/DDBJ databases">
        <title>Three new genomes from thermophilic consortium.</title>
        <authorList>
            <person name="Quaggio R."/>
            <person name="Amgarten D."/>
            <person name="Setubal J.C."/>
        </authorList>
    </citation>
    <scope>NUCLEOTIDE SEQUENCE</scope>
    <source>
        <strain evidence="9">ZCTH01-B2</strain>
    </source>
</reference>
<dbReference type="InterPro" id="IPR001172">
    <property type="entry name" value="FliN_T3SS_HrcQb"/>
</dbReference>
<keyword evidence="9" id="KW-0969">Cilium</keyword>
<dbReference type="Proteomes" id="UP000732377">
    <property type="component" value="Unassembled WGS sequence"/>
</dbReference>
<evidence type="ECO:0000256" key="3">
    <source>
        <dbReference type="ARBA" id="ARBA00022475"/>
    </source>
</evidence>
<feature type="region of interest" description="Disordered" evidence="7">
    <location>
        <begin position="18"/>
        <end position="42"/>
    </location>
</feature>
<keyword evidence="9" id="KW-0282">Flagellum</keyword>
<keyword evidence="6" id="KW-0472">Membrane</keyword>
<comment type="subcellular location">
    <subcellularLocation>
        <location evidence="1">Cell membrane</location>
        <topology evidence="1">Peripheral membrane protein</topology>
        <orientation evidence="1">Cytoplasmic side</orientation>
    </subcellularLocation>
</comment>
<comment type="caution">
    <text evidence="9">The sequence shown here is derived from an EMBL/GenBank/DDBJ whole genome shotgun (WGS) entry which is preliminary data.</text>
</comment>
<accession>A0A953LGL8</accession>
<dbReference type="GO" id="GO:0071973">
    <property type="term" value="P:bacterial-type flagellum-dependent cell motility"/>
    <property type="evidence" value="ECO:0007669"/>
    <property type="project" value="InterPro"/>
</dbReference>
<dbReference type="SUPFAM" id="SSF101801">
    <property type="entry name" value="Surface presentation of antigens (SPOA)"/>
    <property type="match status" value="1"/>
</dbReference>
<dbReference type="InterPro" id="IPR012826">
    <property type="entry name" value="FliN"/>
</dbReference>
<dbReference type="GO" id="GO:0003774">
    <property type="term" value="F:cytoskeletal motor activity"/>
    <property type="evidence" value="ECO:0007669"/>
    <property type="project" value="InterPro"/>
</dbReference>
<dbReference type="InterPro" id="IPR001543">
    <property type="entry name" value="FliN-like_C"/>
</dbReference>
<dbReference type="Gene3D" id="2.30.330.10">
    <property type="entry name" value="SpoA-like"/>
    <property type="match status" value="1"/>
</dbReference>
<gene>
    <name evidence="9" type="primary">fliN</name>
    <name evidence="9" type="ORF">CWE10_09325</name>
</gene>
<evidence type="ECO:0000256" key="5">
    <source>
        <dbReference type="ARBA" id="ARBA00022779"/>
    </source>
</evidence>
<dbReference type="PANTHER" id="PTHR43484:SF1">
    <property type="entry name" value="FLAGELLAR MOTOR SWITCH PROTEIN FLIN"/>
    <property type="match status" value="1"/>
</dbReference>
<evidence type="ECO:0000256" key="6">
    <source>
        <dbReference type="ARBA" id="ARBA00023136"/>
    </source>
</evidence>
<dbReference type="PANTHER" id="PTHR43484">
    <property type="match status" value="1"/>
</dbReference>
<dbReference type="AlphaFoldDB" id="A0A953LGL8"/>
<dbReference type="GO" id="GO:0005886">
    <property type="term" value="C:plasma membrane"/>
    <property type="evidence" value="ECO:0007669"/>
    <property type="project" value="UniProtKB-SubCell"/>
</dbReference>
<proteinExistence type="inferred from homology"/>
<feature type="domain" description="Flagellar motor switch protein FliN-like C-terminal" evidence="8">
    <location>
        <begin position="49"/>
        <end position="118"/>
    </location>
</feature>
<dbReference type="PRINTS" id="PR00956">
    <property type="entry name" value="FLGMOTORFLIN"/>
</dbReference>
<evidence type="ECO:0000313" key="9">
    <source>
        <dbReference type="EMBL" id="MBY6276398.1"/>
    </source>
</evidence>
<organism evidence="9 10">
    <name type="scientific">Symbiobacterium thermophilum</name>
    <dbReference type="NCBI Taxonomy" id="2734"/>
    <lineage>
        <taxon>Bacteria</taxon>
        <taxon>Bacillati</taxon>
        <taxon>Bacillota</taxon>
        <taxon>Clostridia</taxon>
        <taxon>Eubacteriales</taxon>
        <taxon>Symbiobacteriaceae</taxon>
        <taxon>Symbiobacterium</taxon>
    </lineage>
</organism>
<dbReference type="NCBIfam" id="TIGR02480">
    <property type="entry name" value="fliN"/>
    <property type="match status" value="1"/>
</dbReference>
<evidence type="ECO:0000256" key="1">
    <source>
        <dbReference type="ARBA" id="ARBA00004413"/>
    </source>
</evidence>
<dbReference type="EMBL" id="PIUK01000078">
    <property type="protein sequence ID" value="MBY6276398.1"/>
    <property type="molecule type" value="Genomic_DNA"/>
</dbReference>
<sequence length="126" mass="13410">MTKYGLSQDEIAALFASARQGDQQPQRSAFQPLDPEGQVQADSSPLGLLADVELEVTVELGQSRRSLREILAMGPGSVLELDKHAGEAVDLLVNGQLVARGEVVVIGENYGVRITELINPEGSAGR</sequence>
<name>A0A953LGL8_SYMTR</name>
<evidence type="ECO:0000259" key="8">
    <source>
        <dbReference type="Pfam" id="PF01052"/>
    </source>
</evidence>
<evidence type="ECO:0000256" key="2">
    <source>
        <dbReference type="ARBA" id="ARBA00009226"/>
    </source>
</evidence>
<feature type="compositionally biased region" description="Polar residues" evidence="7">
    <location>
        <begin position="20"/>
        <end position="29"/>
    </location>
</feature>
<dbReference type="Pfam" id="PF01052">
    <property type="entry name" value="FliMN_C"/>
    <property type="match status" value="1"/>
</dbReference>
<keyword evidence="9" id="KW-0966">Cell projection</keyword>
<dbReference type="GO" id="GO:0006935">
    <property type="term" value="P:chemotaxis"/>
    <property type="evidence" value="ECO:0007669"/>
    <property type="project" value="UniProtKB-KW"/>
</dbReference>
<dbReference type="InterPro" id="IPR036429">
    <property type="entry name" value="SpoA-like_sf"/>
</dbReference>
<dbReference type="GO" id="GO:0009425">
    <property type="term" value="C:bacterial-type flagellum basal body"/>
    <property type="evidence" value="ECO:0007669"/>
    <property type="project" value="InterPro"/>
</dbReference>
<keyword evidence="3" id="KW-1003">Cell membrane</keyword>
<protein>
    <submittedName>
        <fullName evidence="9">Flagellar motor switch protein FliN</fullName>
    </submittedName>
</protein>
<dbReference type="InterPro" id="IPR051469">
    <property type="entry name" value="FliN/MopA/SpaO"/>
</dbReference>
<evidence type="ECO:0000256" key="4">
    <source>
        <dbReference type="ARBA" id="ARBA00022500"/>
    </source>
</evidence>
<evidence type="ECO:0000313" key="10">
    <source>
        <dbReference type="Proteomes" id="UP000732377"/>
    </source>
</evidence>
<evidence type="ECO:0000256" key="7">
    <source>
        <dbReference type="SAM" id="MobiDB-lite"/>
    </source>
</evidence>